<name>A0A8B8AXX5_CRAVI</name>
<dbReference type="KEGG" id="cvn:111105532"/>
<dbReference type="PRINTS" id="PR00169">
    <property type="entry name" value="KCHANNEL"/>
</dbReference>
<evidence type="ECO:0000313" key="16">
    <source>
        <dbReference type="RefSeq" id="XP_022295588.1"/>
    </source>
</evidence>
<keyword evidence="10 12" id="KW-0472">Membrane</keyword>
<evidence type="ECO:0000256" key="8">
    <source>
        <dbReference type="ARBA" id="ARBA00022989"/>
    </source>
</evidence>
<dbReference type="PANTHER" id="PTHR11537">
    <property type="entry name" value="VOLTAGE-GATED POTASSIUM CHANNEL"/>
    <property type="match status" value="1"/>
</dbReference>
<dbReference type="Gene3D" id="1.20.120.350">
    <property type="entry name" value="Voltage-gated potassium channels. Chain C"/>
    <property type="match status" value="1"/>
</dbReference>
<evidence type="ECO:0000256" key="7">
    <source>
        <dbReference type="ARBA" id="ARBA00022958"/>
    </source>
</evidence>
<dbReference type="InterPro" id="IPR028325">
    <property type="entry name" value="VG_K_chnl"/>
</dbReference>
<feature type="domain" description="Potassium channel tetramerisation-type BTB" evidence="14">
    <location>
        <begin position="6"/>
        <end position="91"/>
    </location>
</feature>
<evidence type="ECO:0000256" key="12">
    <source>
        <dbReference type="SAM" id="Phobius"/>
    </source>
</evidence>
<dbReference type="GO" id="GO:0051260">
    <property type="term" value="P:protein homooligomerization"/>
    <property type="evidence" value="ECO:0007669"/>
    <property type="project" value="InterPro"/>
</dbReference>
<dbReference type="Pfam" id="PF00520">
    <property type="entry name" value="Ion_trans"/>
    <property type="match status" value="1"/>
</dbReference>
<evidence type="ECO:0000256" key="2">
    <source>
        <dbReference type="ARBA" id="ARBA00022448"/>
    </source>
</evidence>
<feature type="transmembrane region" description="Helical" evidence="12">
    <location>
        <begin position="316"/>
        <end position="339"/>
    </location>
</feature>
<feature type="transmembrane region" description="Helical" evidence="12">
    <location>
        <begin position="153"/>
        <end position="174"/>
    </location>
</feature>
<keyword evidence="2" id="KW-0813">Transport</keyword>
<dbReference type="Gene3D" id="3.30.710.10">
    <property type="entry name" value="Potassium Channel Kv1.1, Chain A"/>
    <property type="match status" value="1"/>
</dbReference>
<dbReference type="InterPro" id="IPR003131">
    <property type="entry name" value="T1-type_BTB"/>
</dbReference>
<evidence type="ECO:0000256" key="3">
    <source>
        <dbReference type="ARBA" id="ARBA00022538"/>
    </source>
</evidence>
<dbReference type="GO" id="GO:0005249">
    <property type="term" value="F:voltage-gated potassium channel activity"/>
    <property type="evidence" value="ECO:0007669"/>
    <property type="project" value="InterPro"/>
</dbReference>
<keyword evidence="6" id="KW-0851">Voltage-gated channel</keyword>
<keyword evidence="3" id="KW-0633">Potassium transport</keyword>
<keyword evidence="15" id="KW-1185">Reference proteome</keyword>
<evidence type="ECO:0000256" key="5">
    <source>
        <dbReference type="ARBA" id="ARBA00022826"/>
    </source>
</evidence>
<gene>
    <name evidence="16" type="primary">LOC111105532</name>
</gene>
<evidence type="ECO:0000256" key="1">
    <source>
        <dbReference type="ARBA" id="ARBA00004141"/>
    </source>
</evidence>
<proteinExistence type="predicted"/>
<dbReference type="Proteomes" id="UP000694844">
    <property type="component" value="Chromosome 7"/>
</dbReference>
<protein>
    <submittedName>
        <fullName evidence="16">Potassium voltage-gated channel subfamily B member 1-like</fullName>
    </submittedName>
</protein>
<keyword evidence="11" id="KW-0407">Ion channel</keyword>
<evidence type="ECO:0000256" key="6">
    <source>
        <dbReference type="ARBA" id="ARBA00022882"/>
    </source>
</evidence>
<dbReference type="AlphaFoldDB" id="A0A8B8AXX5"/>
<dbReference type="Gene3D" id="1.10.287.70">
    <property type="match status" value="1"/>
</dbReference>
<dbReference type="SUPFAM" id="SSF81324">
    <property type="entry name" value="Voltage-gated potassium channels"/>
    <property type="match status" value="1"/>
</dbReference>
<feature type="domain" description="Ion transport" evidence="13">
    <location>
        <begin position="156"/>
        <end position="407"/>
    </location>
</feature>
<keyword evidence="8 12" id="KW-1133">Transmembrane helix</keyword>
<sequence>MENYIRISVRGTEYVTSSPAVRDLVEKLSKDGHAVIGPSGDCFIDRSPVLFHKVLDYLSGRKFHLPKGICAIEAREELEFWMIPIEAVPNCCYEVLFDDNLSSYDAIEKEEEQLIQGVSPEEENNTPKNKIQKFRTILNKAVQDPFSCLLGKIWLLILAVLTLTTLVCFVLNTVEEYRIDRDTLPNISNNKTYNYFYSNPKRKMLLTKIKPLERAYIEGSCNAVLLLDLILKFIISHRKKAFLLNLQNILELIAGVMCFLVINVDSNPGILIDHPDLGFLVLVIGALYSLRVLKLLRLAETTAEMKILKLCFYRSWKVLCFLVMVFTIFSVIFGCGMFWAEFNNPDTFPNIPISIWWAIVTITTVGYGDFYPKSTSGYIMASVTAMIGLSLIAIPIATLSANFNTFYTCFTYRKKYIKAKQESKESKVKGVFITQC</sequence>
<feature type="transmembrane region" description="Helical" evidence="12">
    <location>
        <begin position="351"/>
        <end position="370"/>
    </location>
</feature>
<keyword evidence="4 12" id="KW-0812">Transmembrane</keyword>
<feature type="transmembrane region" description="Helical" evidence="12">
    <location>
        <begin position="277"/>
        <end position="296"/>
    </location>
</feature>
<comment type="subcellular location">
    <subcellularLocation>
        <location evidence="1">Membrane</location>
        <topology evidence="1">Multi-pass membrane protein</topology>
    </subcellularLocation>
</comment>
<evidence type="ECO:0000313" key="15">
    <source>
        <dbReference type="Proteomes" id="UP000694844"/>
    </source>
</evidence>
<dbReference type="OrthoDB" id="415460at2759"/>
<keyword evidence="5" id="KW-0631">Potassium channel</keyword>
<dbReference type="PANTHER" id="PTHR11537:SF254">
    <property type="entry name" value="POTASSIUM VOLTAGE-GATED CHANNEL PROTEIN SHAB"/>
    <property type="match status" value="1"/>
</dbReference>
<dbReference type="RefSeq" id="XP_022295588.1">
    <property type="nucleotide sequence ID" value="XM_022439880.1"/>
</dbReference>
<dbReference type="GO" id="GO:0001508">
    <property type="term" value="P:action potential"/>
    <property type="evidence" value="ECO:0007669"/>
    <property type="project" value="TreeGrafter"/>
</dbReference>
<dbReference type="InterPro" id="IPR027359">
    <property type="entry name" value="Volt_channel_dom_sf"/>
</dbReference>
<dbReference type="InterPro" id="IPR011333">
    <property type="entry name" value="SKP1/BTB/POZ_sf"/>
</dbReference>
<organism evidence="15 16">
    <name type="scientific">Crassostrea virginica</name>
    <name type="common">Eastern oyster</name>
    <dbReference type="NCBI Taxonomy" id="6565"/>
    <lineage>
        <taxon>Eukaryota</taxon>
        <taxon>Metazoa</taxon>
        <taxon>Spiralia</taxon>
        <taxon>Lophotrochozoa</taxon>
        <taxon>Mollusca</taxon>
        <taxon>Bivalvia</taxon>
        <taxon>Autobranchia</taxon>
        <taxon>Pteriomorphia</taxon>
        <taxon>Ostreida</taxon>
        <taxon>Ostreoidea</taxon>
        <taxon>Ostreidae</taxon>
        <taxon>Crassostrea</taxon>
    </lineage>
</organism>
<accession>A0A8B8AXX5</accession>
<evidence type="ECO:0000259" key="13">
    <source>
        <dbReference type="Pfam" id="PF00520"/>
    </source>
</evidence>
<dbReference type="GO" id="GO:0008076">
    <property type="term" value="C:voltage-gated potassium channel complex"/>
    <property type="evidence" value="ECO:0007669"/>
    <property type="project" value="InterPro"/>
</dbReference>
<dbReference type="GeneID" id="111105532"/>
<dbReference type="InterPro" id="IPR005821">
    <property type="entry name" value="Ion_trans_dom"/>
</dbReference>
<dbReference type="SUPFAM" id="SSF54695">
    <property type="entry name" value="POZ domain"/>
    <property type="match status" value="1"/>
</dbReference>
<dbReference type="Pfam" id="PF02214">
    <property type="entry name" value="BTB_2"/>
    <property type="match status" value="1"/>
</dbReference>
<evidence type="ECO:0000256" key="11">
    <source>
        <dbReference type="ARBA" id="ARBA00023303"/>
    </source>
</evidence>
<feature type="transmembrane region" description="Helical" evidence="12">
    <location>
        <begin position="242"/>
        <end position="262"/>
    </location>
</feature>
<evidence type="ECO:0000256" key="9">
    <source>
        <dbReference type="ARBA" id="ARBA00023065"/>
    </source>
</evidence>
<keyword evidence="7" id="KW-0630">Potassium</keyword>
<keyword evidence="9" id="KW-0406">Ion transport</keyword>
<reference evidence="16" key="1">
    <citation type="submission" date="2025-08" db="UniProtKB">
        <authorList>
            <consortium name="RefSeq"/>
        </authorList>
    </citation>
    <scope>IDENTIFICATION</scope>
    <source>
        <tissue evidence="16">Whole sample</tissue>
    </source>
</reference>
<evidence type="ECO:0000256" key="10">
    <source>
        <dbReference type="ARBA" id="ARBA00023136"/>
    </source>
</evidence>
<feature type="transmembrane region" description="Helical" evidence="12">
    <location>
        <begin position="377"/>
        <end position="397"/>
    </location>
</feature>
<evidence type="ECO:0000256" key="4">
    <source>
        <dbReference type="ARBA" id="ARBA00022692"/>
    </source>
</evidence>
<evidence type="ECO:0000259" key="14">
    <source>
        <dbReference type="Pfam" id="PF02214"/>
    </source>
</evidence>